<evidence type="ECO:0000313" key="2">
    <source>
        <dbReference type="Proteomes" id="UP000037891"/>
    </source>
</evidence>
<comment type="caution">
    <text evidence="1">The sequence shown here is derived from an EMBL/GenBank/DDBJ whole genome shotgun (WGS) entry which is preliminary data.</text>
</comment>
<evidence type="ECO:0008006" key="3">
    <source>
        <dbReference type="Google" id="ProtNLM"/>
    </source>
</evidence>
<organism evidence="1 2">
    <name type="scientific">Pseudomonas syringae pv. cilantro</name>
    <dbReference type="NCBI Taxonomy" id="81035"/>
    <lineage>
        <taxon>Bacteria</taxon>
        <taxon>Pseudomonadati</taxon>
        <taxon>Pseudomonadota</taxon>
        <taxon>Gammaproteobacteria</taxon>
        <taxon>Pseudomonadales</taxon>
        <taxon>Pseudomonadaceae</taxon>
        <taxon>Pseudomonas</taxon>
        <taxon>Pseudomonas syringae</taxon>
    </lineage>
</organism>
<dbReference type="PATRIC" id="fig|81035.3.peg.1707"/>
<proteinExistence type="predicted"/>
<sequence>MKDRVFYSWQSDSPGNTNRNFILQALEIAIADIHKDQTTDVEPVIDRDTLGLAGSPDISHSIFEKIDAASVFVCDVSIIDLSTARSTPNPNVLVELGYAIKALGWNRIIMVMNIAYGGPDKLPFDLRSKRALTYTIEADADEKAPVRKGLTKTFVAALQLIFESHGSRKTAQASVEAAGTESPPRSTDAALFERFKTELPSKGSISFIDEHNMAGFLWRLSNLDQLSRFYHEWDDVEHEFIDAEMEKMRSQLHGLVGDYLGQIAVNTFPAYNPDFQTVPPEWEETKPEHFFSVVNRLHATAGEIVKLHNDLFRLGKMKFDR</sequence>
<accession>A0A0N0XBW5</accession>
<name>A0A0N0XBW5_PSESX</name>
<gene>
    <name evidence="1" type="ORF">ABJ99_1573</name>
</gene>
<dbReference type="EMBL" id="LGLN01000033">
    <property type="protein sequence ID" value="KPC32721.1"/>
    <property type="molecule type" value="Genomic_DNA"/>
</dbReference>
<dbReference type="Proteomes" id="UP000037891">
    <property type="component" value="Unassembled WGS sequence"/>
</dbReference>
<reference evidence="1 2" key="1">
    <citation type="submission" date="2015-07" db="EMBL/GenBank/DDBJ databases">
        <authorList>
            <person name="Noorani M."/>
        </authorList>
    </citation>
    <scope>NUCLEOTIDE SEQUENCE [LARGE SCALE GENOMIC DNA]</scope>
    <source>
        <strain evidence="1 2">0788_9</strain>
    </source>
</reference>
<dbReference type="AlphaFoldDB" id="A0A0N0XBW5"/>
<evidence type="ECO:0000313" key="1">
    <source>
        <dbReference type="EMBL" id="KPC32721.1"/>
    </source>
</evidence>
<reference evidence="1 2" key="2">
    <citation type="submission" date="2015-10" db="EMBL/GenBank/DDBJ databases">
        <title>Comparative genomics and high-throughput reverse genetic screens identify a new phytobacterial MAMP and an Arabidopsis receptor required for immune elicitation.</title>
        <authorList>
            <person name="Mott G.A."/>
            <person name="Thakur S."/>
            <person name="Wang P.W."/>
            <person name="Desveaux D."/>
            <person name="Guttman D.S."/>
        </authorList>
    </citation>
    <scope>NUCLEOTIDE SEQUENCE [LARGE SCALE GENOMIC DNA]</scope>
    <source>
        <strain evidence="1 2">0788_9</strain>
    </source>
</reference>
<protein>
    <recommendedName>
        <fullName evidence="3">CD-NTase-associated protein 12/Pycsar effector protein TIR domain-containing protein</fullName>
    </recommendedName>
</protein>
<dbReference type="RefSeq" id="WP_080378059.1">
    <property type="nucleotide sequence ID" value="NZ_LGLN01000033.1"/>
</dbReference>